<evidence type="ECO:0000259" key="1">
    <source>
        <dbReference type="SMART" id="SM00245"/>
    </source>
</evidence>
<feature type="domain" description="Tail specific protease" evidence="1">
    <location>
        <begin position="339"/>
        <end position="608"/>
    </location>
</feature>
<protein>
    <submittedName>
        <fullName evidence="2">Peptidase family S41</fullName>
    </submittedName>
</protein>
<accession>A0A1H7HAP5</accession>
<dbReference type="AlphaFoldDB" id="A0A1H7HAP5"/>
<evidence type="ECO:0000313" key="2">
    <source>
        <dbReference type="EMBL" id="SEK47513.1"/>
    </source>
</evidence>
<dbReference type="GO" id="GO:0008236">
    <property type="term" value="F:serine-type peptidase activity"/>
    <property type="evidence" value="ECO:0007669"/>
    <property type="project" value="InterPro"/>
</dbReference>
<gene>
    <name evidence="2" type="ORF">SAMN04487910_0611</name>
</gene>
<dbReference type="OrthoDB" id="2327485at2"/>
<name>A0A1H7HAP5_AQUAM</name>
<proteinExistence type="predicted"/>
<dbReference type="PANTHER" id="PTHR11261:SF3">
    <property type="entry name" value="RETINOL-BINDING PROTEIN 3"/>
    <property type="match status" value="1"/>
</dbReference>
<dbReference type="STRING" id="1038014.SAMN04487910_0611"/>
<dbReference type="SUPFAM" id="SSF52096">
    <property type="entry name" value="ClpP/crotonase"/>
    <property type="match status" value="1"/>
</dbReference>
<dbReference type="SMART" id="SM00245">
    <property type="entry name" value="TSPc"/>
    <property type="match status" value="1"/>
</dbReference>
<dbReference type="EMBL" id="FOAB01000001">
    <property type="protein sequence ID" value="SEK47513.1"/>
    <property type="molecule type" value="Genomic_DNA"/>
</dbReference>
<dbReference type="Gene3D" id="3.90.226.10">
    <property type="entry name" value="2-enoyl-CoA Hydratase, Chain A, domain 1"/>
    <property type="match status" value="1"/>
</dbReference>
<reference evidence="2 3" key="1">
    <citation type="submission" date="2016-10" db="EMBL/GenBank/DDBJ databases">
        <authorList>
            <person name="de Groot N.N."/>
        </authorList>
    </citation>
    <scope>NUCLEOTIDE SEQUENCE [LARGE SCALE GENOMIC DNA]</scope>
    <source>
        <strain evidence="2 3">DSM 25232</strain>
    </source>
</reference>
<dbReference type="PANTHER" id="PTHR11261">
    <property type="entry name" value="INTERPHOTORECEPTOR RETINOID-BINDING PROTEIN"/>
    <property type="match status" value="1"/>
</dbReference>
<dbReference type="InterPro" id="IPR029045">
    <property type="entry name" value="ClpP/crotonase-like_dom_sf"/>
</dbReference>
<sequence>MFEKNSLLKHIKMKTTIITLIISLLTIIGFGQKLELEKASPFTAVTWDNDQPVVECNNEWYHFEKLDHFDKDELIRFCKKEYNTRWKKRFSEDLVEVLRSLNYIPNKDVYLVLSRNGVAKTYTGTFTFENRQSCLHYNNISKPSKKNTISKEKTKKSIGKTEAIEDIKQFKEILDNRSSYSQLSNFNYYTAIDEIITLILKREDSIQIDELVYEISKVMAEIGDRHASIKNESFDKKNHESYEQKLPFGITILDKQVIAVKKGFRNNSYQYYYKNYPYIKSINGIHIDTLITNYNYRDKKAPKEAKLTRGANAIEQYGSLLFNNNKRNLKRVEVMFTDGKNEKKDIHKLTLDSKGYVSTLRIANYNAIKNTTNTGQFDSLKRLLTDNIGYIKIPMMFNYKKVDSLEHFIETTMKEFSNTKALIIDIRNNPGGTRDILQTFANYMIPQGQSPWVANVGYLRTNKIIDTDEHSMSSRYLYSYNSAEFSNSDRVAIDEFNKTYKIEQEFDHSKFSGPFYMVLKHKKTFYKQPVYILVNESSFSAATVFTAAYKGLPNIKVVGVTTDGSSGNSKEMYLTNSNIKVKVSTMLSFQRNGKTLDGNGTEPDIYIPIDIEQIFTGKDTQLEKLVAIINDRK</sequence>
<organism evidence="2 3">
    <name type="scientific">Aquimarina amphilecti</name>
    <dbReference type="NCBI Taxonomy" id="1038014"/>
    <lineage>
        <taxon>Bacteria</taxon>
        <taxon>Pseudomonadati</taxon>
        <taxon>Bacteroidota</taxon>
        <taxon>Flavobacteriia</taxon>
        <taxon>Flavobacteriales</taxon>
        <taxon>Flavobacteriaceae</taxon>
        <taxon>Aquimarina</taxon>
    </lineage>
</organism>
<evidence type="ECO:0000313" key="3">
    <source>
        <dbReference type="Proteomes" id="UP000198521"/>
    </source>
</evidence>
<dbReference type="GO" id="GO:0006508">
    <property type="term" value="P:proteolysis"/>
    <property type="evidence" value="ECO:0007669"/>
    <property type="project" value="InterPro"/>
</dbReference>
<keyword evidence="3" id="KW-1185">Reference proteome</keyword>
<dbReference type="Pfam" id="PF03572">
    <property type="entry name" value="Peptidase_S41"/>
    <property type="match status" value="1"/>
</dbReference>
<dbReference type="InterPro" id="IPR005151">
    <property type="entry name" value="Tail-specific_protease"/>
</dbReference>
<dbReference type="Proteomes" id="UP000198521">
    <property type="component" value="Unassembled WGS sequence"/>
</dbReference>